<protein>
    <submittedName>
        <fullName evidence="7">Putative glycosyl hydrolase</fullName>
    </submittedName>
</protein>
<accession>A0A5J4Z2I0</accession>
<dbReference type="InterPro" id="IPR041036">
    <property type="entry name" value="GH5_C"/>
</dbReference>
<reference evidence="8" key="1">
    <citation type="journal article" date="2019" name="Nat. Commun.">
        <title>Expansion of phycobilisome linker gene families in mesophilic red algae.</title>
        <authorList>
            <person name="Lee J."/>
            <person name="Kim D."/>
            <person name="Bhattacharya D."/>
            <person name="Yoon H.S."/>
        </authorList>
    </citation>
    <scope>NUCLEOTIDE SEQUENCE [LARGE SCALE GENOMIC DNA]</scope>
    <source>
        <strain evidence="8">CCMP 1328</strain>
    </source>
</reference>
<dbReference type="AlphaFoldDB" id="A0A5J4Z2I0"/>
<comment type="similarity">
    <text evidence="1">Belongs to the glycosyl hydrolase 5 (cellulase A) family.</text>
</comment>
<dbReference type="PANTHER" id="PTHR31308">
    <property type="match status" value="1"/>
</dbReference>
<dbReference type="SUPFAM" id="SSF51445">
    <property type="entry name" value="(Trans)glycosidases"/>
    <property type="match status" value="1"/>
</dbReference>
<organism evidence="7 8">
    <name type="scientific">Porphyridium purpureum</name>
    <name type="common">Red alga</name>
    <name type="synonym">Porphyridium cruentum</name>
    <dbReference type="NCBI Taxonomy" id="35688"/>
    <lineage>
        <taxon>Eukaryota</taxon>
        <taxon>Rhodophyta</taxon>
        <taxon>Bangiophyceae</taxon>
        <taxon>Porphyridiales</taxon>
        <taxon>Porphyridiaceae</taxon>
        <taxon>Porphyridium</taxon>
    </lineage>
</organism>
<evidence type="ECO:0000256" key="2">
    <source>
        <dbReference type="ARBA" id="ARBA00022801"/>
    </source>
</evidence>
<dbReference type="Pfam" id="PF18564">
    <property type="entry name" value="Glyco_hydro_5_C"/>
    <property type="match status" value="1"/>
</dbReference>
<sequence>MMMGSSEAHDELAVDGEFFRDARGCARLFRGMNLSGISKLPKHPEVTTYESNLELFFDHRRVNFVGRPLELEEADVHLHRLRSWGFNYLRFVIIWEAIEHEAPGVYDHAYIEYVVQMLHKVKAHGFKCFVDPHQDVWSRFTGGSGAPGWTLEIVGFEVRNLVAAEAAVVHNQSKIYPRMCWSTNLFRLACATMFTLFFAGDEFAPDARAPDGRSFQQYLQDHYINAVGALVQQIVQAGLHDDVVLGYDTLNEPSCGYVGVRDLAGFHAKQAYRVGPTPSLFQGMLLGEGIEQSCTVYQTEWYGRFTKGKMQLNASNVRAWSDGRSCIWAQHGVWDAQTRTLLKPNYFSVFQRESAKKGQPVDFHADFWLPFAHRFARALRIFHPRAIMFLEPEPFEMPPIYSPDEETKGHEQRIVYCPHWYDGATLAAKRWLPFNADLTKIAHHSANVLDFVLFRAFGVGSFGIRRVFAQSMAYLKATGLQRIGNHPCMIGEIGIPYDLRNNGEGFRRNDYSVQTVQIDAHMNAMESSLLNFCWWTYVPSNTYEHGDHWCGEDLSVCSSSHGEPGRALKALARPVPLVTAGSPRSWSFNIKRSTLHYAYKTDASFGGCQTQIQLPSVHFPDRQALRVSVSVEPASMLKLTHGVEFAEDPASSSASPMLILTVSHPRTDVQGQNETRNRKQTENQASDHQATVSIVVSAR</sequence>
<dbReference type="Gene3D" id="2.60.40.1180">
    <property type="entry name" value="Golgi alpha-mannosidase II"/>
    <property type="match status" value="1"/>
</dbReference>
<dbReference type="InterPro" id="IPR052066">
    <property type="entry name" value="Glycosphingolipid_Hydrolases"/>
</dbReference>
<dbReference type="InterPro" id="IPR018087">
    <property type="entry name" value="Glyco_hydro_5_CS"/>
</dbReference>
<evidence type="ECO:0000313" key="7">
    <source>
        <dbReference type="EMBL" id="KAA8497836.1"/>
    </source>
</evidence>
<evidence type="ECO:0000313" key="8">
    <source>
        <dbReference type="Proteomes" id="UP000324585"/>
    </source>
</evidence>
<evidence type="ECO:0000259" key="6">
    <source>
        <dbReference type="Pfam" id="PF18564"/>
    </source>
</evidence>
<feature type="compositionally biased region" description="Polar residues" evidence="4">
    <location>
        <begin position="682"/>
        <end position="699"/>
    </location>
</feature>
<evidence type="ECO:0000259" key="5">
    <source>
        <dbReference type="Pfam" id="PF00150"/>
    </source>
</evidence>
<feature type="domain" description="Glycoside hydrolase family 5" evidence="5">
    <location>
        <begin position="78"/>
        <end position="255"/>
    </location>
</feature>
<dbReference type="PANTHER" id="PTHR31308:SF5">
    <property type="entry name" value="ERGOSTERYL-BETA-GLUCOSIDASE"/>
    <property type="match status" value="1"/>
</dbReference>
<dbReference type="EMBL" id="VRMN01000001">
    <property type="protein sequence ID" value="KAA8497836.1"/>
    <property type="molecule type" value="Genomic_DNA"/>
</dbReference>
<comment type="caution">
    <text evidence="7">The sequence shown here is derived from an EMBL/GenBank/DDBJ whole genome shotgun (WGS) entry which is preliminary data.</text>
</comment>
<feature type="domain" description="Glycoside hydrolase family 5 C-terminal" evidence="6">
    <location>
        <begin position="573"/>
        <end position="630"/>
    </location>
</feature>
<evidence type="ECO:0000256" key="4">
    <source>
        <dbReference type="SAM" id="MobiDB-lite"/>
    </source>
</evidence>
<dbReference type="GO" id="GO:0000272">
    <property type="term" value="P:polysaccharide catabolic process"/>
    <property type="evidence" value="ECO:0007669"/>
    <property type="project" value="InterPro"/>
</dbReference>
<keyword evidence="3" id="KW-0326">Glycosidase</keyword>
<proteinExistence type="inferred from homology"/>
<dbReference type="Gene3D" id="3.20.20.80">
    <property type="entry name" value="Glycosidases"/>
    <property type="match status" value="1"/>
</dbReference>
<dbReference type="InterPro" id="IPR013780">
    <property type="entry name" value="Glyco_hydro_b"/>
</dbReference>
<keyword evidence="2 7" id="KW-0378">Hydrolase</keyword>
<dbReference type="Pfam" id="PF00150">
    <property type="entry name" value="Cellulase"/>
    <property type="match status" value="1"/>
</dbReference>
<evidence type="ECO:0000256" key="1">
    <source>
        <dbReference type="ARBA" id="ARBA00005641"/>
    </source>
</evidence>
<feature type="region of interest" description="Disordered" evidence="4">
    <location>
        <begin position="664"/>
        <end position="699"/>
    </location>
</feature>
<dbReference type="GO" id="GO:0016042">
    <property type="term" value="P:lipid catabolic process"/>
    <property type="evidence" value="ECO:0007669"/>
    <property type="project" value="UniProtKB-ARBA"/>
</dbReference>
<keyword evidence="8" id="KW-1185">Reference proteome</keyword>
<name>A0A5J4Z2I0_PORPP</name>
<dbReference type="InterPro" id="IPR017853">
    <property type="entry name" value="GH"/>
</dbReference>
<evidence type="ECO:0000256" key="3">
    <source>
        <dbReference type="ARBA" id="ARBA00023295"/>
    </source>
</evidence>
<gene>
    <name evidence="7" type="ORF">FVE85_5421</name>
</gene>
<dbReference type="OMA" id="AACRYFA"/>
<dbReference type="PROSITE" id="PS00659">
    <property type="entry name" value="GLYCOSYL_HYDROL_F5"/>
    <property type="match status" value="1"/>
</dbReference>
<dbReference type="OrthoDB" id="9971853at2759"/>
<dbReference type="GO" id="GO:1901136">
    <property type="term" value="P:carbohydrate derivative catabolic process"/>
    <property type="evidence" value="ECO:0007669"/>
    <property type="project" value="UniProtKB-ARBA"/>
</dbReference>
<dbReference type="InterPro" id="IPR001547">
    <property type="entry name" value="Glyco_hydro_5"/>
</dbReference>
<dbReference type="Proteomes" id="UP000324585">
    <property type="component" value="Unassembled WGS sequence"/>
</dbReference>
<dbReference type="GO" id="GO:0008422">
    <property type="term" value="F:beta-glucosidase activity"/>
    <property type="evidence" value="ECO:0007669"/>
    <property type="project" value="TreeGrafter"/>
</dbReference>